<reference evidence="1" key="1">
    <citation type="submission" date="2014-12" db="EMBL/GenBank/DDBJ databases">
        <title>Insight into the proteome of Arion vulgaris.</title>
        <authorList>
            <person name="Aradska J."/>
            <person name="Bulat T."/>
            <person name="Smidak R."/>
            <person name="Sarate P."/>
            <person name="Gangsoo J."/>
            <person name="Sialana F."/>
            <person name="Bilban M."/>
            <person name="Lubec G."/>
        </authorList>
    </citation>
    <scope>NUCLEOTIDE SEQUENCE</scope>
    <source>
        <tissue evidence="1">Skin</tissue>
    </source>
</reference>
<dbReference type="AlphaFoldDB" id="A0A0B6ZW06"/>
<gene>
    <name evidence="1" type="primary">ORF83960</name>
</gene>
<name>A0A0B6ZW06_9EUPU</name>
<protein>
    <submittedName>
        <fullName evidence="1">Uncharacterized protein</fullName>
    </submittedName>
</protein>
<organism evidence="1">
    <name type="scientific">Arion vulgaris</name>
    <dbReference type="NCBI Taxonomy" id="1028688"/>
    <lineage>
        <taxon>Eukaryota</taxon>
        <taxon>Metazoa</taxon>
        <taxon>Spiralia</taxon>
        <taxon>Lophotrochozoa</taxon>
        <taxon>Mollusca</taxon>
        <taxon>Gastropoda</taxon>
        <taxon>Heterobranchia</taxon>
        <taxon>Euthyneura</taxon>
        <taxon>Panpulmonata</taxon>
        <taxon>Eupulmonata</taxon>
        <taxon>Stylommatophora</taxon>
        <taxon>Helicina</taxon>
        <taxon>Arionoidea</taxon>
        <taxon>Arionidae</taxon>
        <taxon>Arion</taxon>
    </lineage>
</organism>
<accession>A0A0B6ZW06</accession>
<feature type="non-terminal residue" evidence="1">
    <location>
        <position position="1"/>
    </location>
</feature>
<proteinExistence type="predicted"/>
<evidence type="ECO:0000313" key="1">
    <source>
        <dbReference type="EMBL" id="CEK72788.1"/>
    </source>
</evidence>
<dbReference type="EMBL" id="HACG01025923">
    <property type="protein sequence ID" value="CEK72788.1"/>
    <property type="molecule type" value="Transcribed_RNA"/>
</dbReference>
<sequence>DTHIGSQTISNRLSVQTIHLVVLGHIISAHSIQSDITALICTFFNIYYQLHQVPTDCI</sequence>